<proteinExistence type="predicted"/>
<accession>A0A366HS29</accession>
<reference evidence="1 2" key="1">
    <citation type="submission" date="2018-06" db="EMBL/GenBank/DDBJ databases">
        <title>Genomic Encyclopedia of Type Strains, Phase IV (KMG-IV): sequencing the most valuable type-strain genomes for metagenomic binning, comparative biology and taxonomic classification.</title>
        <authorList>
            <person name="Goeker M."/>
        </authorList>
    </citation>
    <scope>NUCLEOTIDE SEQUENCE [LARGE SCALE GENOMIC DNA]</scope>
    <source>
        <strain evidence="1 2">DSM 25532</strain>
    </source>
</reference>
<organism evidence="1 2">
    <name type="scientific">Roseimicrobium gellanilyticum</name>
    <dbReference type="NCBI Taxonomy" id="748857"/>
    <lineage>
        <taxon>Bacteria</taxon>
        <taxon>Pseudomonadati</taxon>
        <taxon>Verrucomicrobiota</taxon>
        <taxon>Verrucomicrobiia</taxon>
        <taxon>Verrucomicrobiales</taxon>
        <taxon>Verrucomicrobiaceae</taxon>
        <taxon>Roseimicrobium</taxon>
    </lineage>
</organism>
<dbReference type="AlphaFoldDB" id="A0A366HS29"/>
<dbReference type="EMBL" id="QNRR01000002">
    <property type="protein sequence ID" value="RBP46306.1"/>
    <property type="molecule type" value="Genomic_DNA"/>
</dbReference>
<sequence length="143" mass="16142">MVAAALEVLDFWTYGAKMKTLTVNDALGTKDQIHGHCIEVEGLLGYDSEIAPPELYLAHWPRAERIAGEAIKIVTEGAFSFNEEVLKRWSGKRVVVLGVFETMPPGEFKDWLWFGLGHSSHWPARIVTRRVDLLKKRLAEHDG</sequence>
<dbReference type="Proteomes" id="UP000253426">
    <property type="component" value="Unassembled WGS sequence"/>
</dbReference>
<evidence type="ECO:0000313" key="1">
    <source>
        <dbReference type="EMBL" id="RBP46306.1"/>
    </source>
</evidence>
<evidence type="ECO:0000313" key="2">
    <source>
        <dbReference type="Proteomes" id="UP000253426"/>
    </source>
</evidence>
<comment type="caution">
    <text evidence="1">The sequence shown here is derived from an EMBL/GenBank/DDBJ whole genome shotgun (WGS) entry which is preliminary data.</text>
</comment>
<name>A0A366HS29_9BACT</name>
<gene>
    <name evidence="1" type="ORF">DES53_102694</name>
</gene>
<protein>
    <submittedName>
        <fullName evidence="1">Uncharacterized protein</fullName>
    </submittedName>
</protein>
<keyword evidence="2" id="KW-1185">Reference proteome</keyword>